<dbReference type="Proteomes" id="UP000231056">
    <property type="component" value="Unassembled WGS sequence"/>
</dbReference>
<keyword evidence="2" id="KW-0472">Membrane</keyword>
<feature type="domain" description="M23ase beta-sheet core" evidence="3">
    <location>
        <begin position="210"/>
        <end position="289"/>
    </location>
</feature>
<evidence type="ECO:0000256" key="2">
    <source>
        <dbReference type="SAM" id="Phobius"/>
    </source>
</evidence>
<keyword evidence="1" id="KW-0732">Signal</keyword>
<dbReference type="InterPro" id="IPR011055">
    <property type="entry name" value="Dup_hybrid_motif"/>
</dbReference>
<dbReference type="EMBL" id="PCVM01000079">
    <property type="protein sequence ID" value="PIQ73273.1"/>
    <property type="molecule type" value="Genomic_DNA"/>
</dbReference>
<gene>
    <name evidence="4" type="ORF">COV58_03430</name>
</gene>
<keyword evidence="2" id="KW-0812">Transmembrane</keyword>
<accession>A0A2M6ITP0</accession>
<evidence type="ECO:0000313" key="5">
    <source>
        <dbReference type="Proteomes" id="UP000231056"/>
    </source>
</evidence>
<keyword evidence="2" id="KW-1133">Transmembrane helix</keyword>
<dbReference type="Pfam" id="PF01551">
    <property type="entry name" value="Peptidase_M23"/>
    <property type="match status" value="1"/>
</dbReference>
<dbReference type="CDD" id="cd12797">
    <property type="entry name" value="M23_peptidase"/>
    <property type="match status" value="1"/>
</dbReference>
<dbReference type="NCBIfam" id="NF047446">
    <property type="entry name" value="barrel_OmpL47"/>
    <property type="match status" value="1"/>
</dbReference>
<proteinExistence type="predicted"/>
<dbReference type="InterPro" id="IPR058094">
    <property type="entry name" value="Ig-like_OmpL47-like"/>
</dbReference>
<comment type="caution">
    <text evidence="4">The sequence shown here is derived from an EMBL/GenBank/DDBJ whole genome shotgun (WGS) entry which is preliminary data.</text>
</comment>
<feature type="transmembrane region" description="Helical" evidence="2">
    <location>
        <begin position="650"/>
        <end position="669"/>
    </location>
</feature>
<sequence length="678" mass="75480">MNKDVWSFSTFIMFGLFFLPKVIFAAPETLTHAYPVHDNMGFVGTPNLSATYYYKSITVPYSRGKVFLSSTPDGAGPITFSHNIEITGTYPTGGSFRYSTGCGINTVAPLEITQFISQADWVDEINIRVAYKHDLCSTTVKVDSVRIMTAEIGQLYLVHVEPGDEIVSGFLQLPWEYTNYGLDFHEAALRIENDDYSITNTYDWSAWAGAKSNSLVLAAGDGSARLLTNCGMCGKAVAIDHGNGYQTRYYYLKETQITVDPIMIMKGDPIGALGMSGASDYPHIHFFVIQDIDEDGDFEDDLIDGIIDPFNRSELGNYLWDEPLNKIRTTLTTNGGQFYLHRHKLVFPKNFSSRDMVVQSDILPAKNDLSGRSIENILDVSIHDGFGNKITTFSKPWQLTMDFSQINTSRYVADSLSIYSRSNSNDQWVKEETLINSDLKTATISINHLSQFTLLGEQLDRISPVTTAALSGSLHTNNIYTSAAELILTALDEQASSLGVVNTYYKINSGEWINYTDKVVFSTDGLYVVKYFSIDGDDNIEDASTLSFLIDFTPLTPTVTPMLGATSTPTPIPTHYAAYRSTGTYWEPQPTPADSVQQSLVQSDSFIIPTTIVQSQNISPEILGESDQRTIPIIEPDEEDSSTNIWKTVFLIWIVCAVLISGYLLVFYWRKGTLPFEI</sequence>
<dbReference type="Gene3D" id="2.70.70.10">
    <property type="entry name" value="Glucose Permease (Domain IIA)"/>
    <property type="match status" value="1"/>
</dbReference>
<evidence type="ECO:0000256" key="1">
    <source>
        <dbReference type="ARBA" id="ARBA00022729"/>
    </source>
</evidence>
<evidence type="ECO:0000313" key="4">
    <source>
        <dbReference type="EMBL" id="PIQ73273.1"/>
    </source>
</evidence>
<dbReference type="PANTHER" id="PTHR21666:SF289">
    <property type="entry name" value="L-ALA--D-GLU ENDOPEPTIDASE"/>
    <property type="match status" value="1"/>
</dbReference>
<reference evidence="4 5" key="1">
    <citation type="submission" date="2017-09" db="EMBL/GenBank/DDBJ databases">
        <title>Depth-based differentiation of microbial function through sediment-hosted aquifers and enrichment of novel symbionts in the deep terrestrial subsurface.</title>
        <authorList>
            <person name="Probst A.J."/>
            <person name="Ladd B."/>
            <person name="Jarett J.K."/>
            <person name="Geller-Mcgrath D.E."/>
            <person name="Sieber C.M."/>
            <person name="Emerson J.B."/>
            <person name="Anantharaman K."/>
            <person name="Thomas B.C."/>
            <person name="Malmstrom R."/>
            <person name="Stieglmeier M."/>
            <person name="Klingl A."/>
            <person name="Woyke T."/>
            <person name="Ryan C.M."/>
            <person name="Banfield J.F."/>
        </authorList>
    </citation>
    <scope>NUCLEOTIDE SEQUENCE [LARGE SCALE GENOMIC DNA]</scope>
    <source>
        <strain evidence="4">CG11_big_fil_rev_8_21_14_0_20_36_8</strain>
    </source>
</reference>
<dbReference type="GO" id="GO:0004222">
    <property type="term" value="F:metalloendopeptidase activity"/>
    <property type="evidence" value="ECO:0007669"/>
    <property type="project" value="TreeGrafter"/>
</dbReference>
<organism evidence="4 5">
    <name type="scientific">Candidatus Roizmanbacteria bacterium CG11_big_fil_rev_8_21_14_0_20_36_8</name>
    <dbReference type="NCBI Taxonomy" id="1974856"/>
    <lineage>
        <taxon>Bacteria</taxon>
        <taxon>Candidatus Roizmaniibacteriota</taxon>
    </lineage>
</organism>
<dbReference type="InterPro" id="IPR050570">
    <property type="entry name" value="Cell_wall_metabolism_enzyme"/>
</dbReference>
<evidence type="ECO:0000259" key="3">
    <source>
        <dbReference type="Pfam" id="PF01551"/>
    </source>
</evidence>
<protein>
    <recommendedName>
        <fullName evidence="3">M23ase beta-sheet core domain-containing protein</fullName>
    </recommendedName>
</protein>
<dbReference type="SUPFAM" id="SSF51261">
    <property type="entry name" value="Duplicated hybrid motif"/>
    <property type="match status" value="1"/>
</dbReference>
<dbReference type="AlphaFoldDB" id="A0A2M6ITP0"/>
<dbReference type="PANTHER" id="PTHR21666">
    <property type="entry name" value="PEPTIDASE-RELATED"/>
    <property type="match status" value="1"/>
</dbReference>
<name>A0A2M6ITP0_9BACT</name>
<dbReference type="InterPro" id="IPR016047">
    <property type="entry name" value="M23ase_b-sheet_dom"/>
</dbReference>